<dbReference type="NCBIfam" id="NF010998">
    <property type="entry name" value="PRK14424.1"/>
    <property type="match status" value="1"/>
</dbReference>
<dbReference type="Gene3D" id="3.30.70.100">
    <property type="match status" value="1"/>
</dbReference>
<evidence type="ECO:0000256" key="4">
    <source>
        <dbReference type="PROSITE-ProRule" id="PRU00520"/>
    </source>
</evidence>
<dbReference type="PROSITE" id="PS51160">
    <property type="entry name" value="ACYLPHOSPHATASE_3"/>
    <property type="match status" value="1"/>
</dbReference>
<feature type="active site" evidence="4">
    <location>
        <position position="45"/>
    </location>
</feature>
<dbReference type="InterPro" id="IPR020456">
    <property type="entry name" value="Acylphosphatase"/>
</dbReference>
<evidence type="ECO:0000256" key="3">
    <source>
        <dbReference type="ARBA" id="ARBA00047645"/>
    </source>
</evidence>
<proteinExistence type="inferred from homology"/>
<protein>
    <recommendedName>
        <fullName evidence="2 4">acylphosphatase</fullName>
        <ecNumber evidence="2 4">3.6.1.7</ecNumber>
    </recommendedName>
</protein>
<reference evidence="7" key="1">
    <citation type="submission" date="2022-11" db="EMBL/GenBank/DDBJ databases">
        <title>Robbsia betulipollinis sp. nov., isolated from pollen of birch (Betula pendula).</title>
        <authorList>
            <person name="Shi H."/>
            <person name="Ambika Manirajan B."/>
            <person name="Ratering S."/>
            <person name="Geissler-Plaum R."/>
            <person name="Schnell S."/>
        </authorList>
    </citation>
    <scope>NUCLEOTIDE SEQUENCE</scope>
    <source>
        <strain evidence="7">Bb-Pol-6</strain>
    </source>
</reference>
<comment type="caution">
    <text evidence="7">The sequence shown here is derived from an EMBL/GenBank/DDBJ whole genome shotgun (WGS) entry which is preliminary data.</text>
</comment>
<evidence type="ECO:0000256" key="2">
    <source>
        <dbReference type="ARBA" id="ARBA00012150"/>
    </source>
</evidence>
<feature type="domain" description="Acylphosphatase-like" evidence="6">
    <location>
        <begin position="12"/>
        <end position="98"/>
    </location>
</feature>
<dbReference type="SUPFAM" id="SSF54975">
    <property type="entry name" value="Acylphosphatase/BLUF domain-like"/>
    <property type="match status" value="1"/>
</dbReference>
<comment type="catalytic activity">
    <reaction evidence="3 4">
        <text>an acyl phosphate + H2O = a carboxylate + phosphate + H(+)</text>
        <dbReference type="Rhea" id="RHEA:14965"/>
        <dbReference type="ChEBI" id="CHEBI:15377"/>
        <dbReference type="ChEBI" id="CHEBI:15378"/>
        <dbReference type="ChEBI" id="CHEBI:29067"/>
        <dbReference type="ChEBI" id="CHEBI:43474"/>
        <dbReference type="ChEBI" id="CHEBI:59918"/>
        <dbReference type="EC" id="3.6.1.7"/>
    </reaction>
</comment>
<accession>A0ABT3ZTX0</accession>
<dbReference type="InterPro" id="IPR001792">
    <property type="entry name" value="Acylphosphatase-like_dom"/>
</dbReference>
<dbReference type="PANTHER" id="PTHR47268">
    <property type="entry name" value="ACYLPHOSPHATASE"/>
    <property type="match status" value="1"/>
</dbReference>
<dbReference type="InterPro" id="IPR017968">
    <property type="entry name" value="Acylphosphatase_CS"/>
</dbReference>
<evidence type="ECO:0000259" key="6">
    <source>
        <dbReference type="PROSITE" id="PS51160"/>
    </source>
</evidence>
<feature type="active site" evidence="4">
    <location>
        <position position="27"/>
    </location>
</feature>
<evidence type="ECO:0000256" key="1">
    <source>
        <dbReference type="ARBA" id="ARBA00005614"/>
    </source>
</evidence>
<sequence length="98" mass="11034">MSVSSHDSSLETHSIRVHGRVQGVGYRAAAVRQAHMIGVRGWVRNVEDGTVEAIVQGSPDQIDLMLEWMRRGPPAARVATLDCQREPDDRRFGHFEQR</sequence>
<evidence type="ECO:0000313" key="7">
    <source>
        <dbReference type="EMBL" id="MCY0389655.1"/>
    </source>
</evidence>
<name>A0ABT3ZTX0_9BURK</name>
<keyword evidence="8" id="KW-1185">Reference proteome</keyword>
<dbReference type="PRINTS" id="PR00112">
    <property type="entry name" value="ACYLPHPHTASE"/>
</dbReference>
<organism evidence="7 8">
    <name type="scientific">Robbsia betulipollinis</name>
    <dbReference type="NCBI Taxonomy" id="2981849"/>
    <lineage>
        <taxon>Bacteria</taxon>
        <taxon>Pseudomonadati</taxon>
        <taxon>Pseudomonadota</taxon>
        <taxon>Betaproteobacteria</taxon>
        <taxon>Burkholderiales</taxon>
        <taxon>Burkholderiaceae</taxon>
        <taxon>Robbsia</taxon>
    </lineage>
</organism>
<evidence type="ECO:0000313" key="8">
    <source>
        <dbReference type="Proteomes" id="UP001082899"/>
    </source>
</evidence>
<dbReference type="Pfam" id="PF00708">
    <property type="entry name" value="Acylphosphatase"/>
    <property type="match status" value="1"/>
</dbReference>
<keyword evidence="4" id="KW-0378">Hydrolase</keyword>
<evidence type="ECO:0000256" key="5">
    <source>
        <dbReference type="RuleBase" id="RU004168"/>
    </source>
</evidence>
<comment type="similarity">
    <text evidence="1 5">Belongs to the acylphosphatase family.</text>
</comment>
<dbReference type="InterPro" id="IPR036046">
    <property type="entry name" value="Acylphosphatase-like_dom_sf"/>
</dbReference>
<dbReference type="EMBL" id="JAPMXC010000011">
    <property type="protein sequence ID" value="MCY0389655.1"/>
    <property type="molecule type" value="Genomic_DNA"/>
</dbReference>
<dbReference type="PROSITE" id="PS00151">
    <property type="entry name" value="ACYLPHOSPHATASE_2"/>
    <property type="match status" value="1"/>
</dbReference>
<gene>
    <name evidence="7" type="ORF">OVY01_21135</name>
</gene>
<dbReference type="Proteomes" id="UP001082899">
    <property type="component" value="Unassembled WGS sequence"/>
</dbReference>
<dbReference type="EC" id="3.6.1.7" evidence="2 4"/>
<dbReference type="RefSeq" id="WP_267849584.1">
    <property type="nucleotide sequence ID" value="NZ_JAPMXC010000011.1"/>
</dbReference>
<dbReference type="PANTHER" id="PTHR47268:SF4">
    <property type="entry name" value="ACYLPHOSPHATASE"/>
    <property type="match status" value="1"/>
</dbReference>